<proteinExistence type="predicted"/>
<organism evidence="1">
    <name type="scientific">Opuntia streptacantha</name>
    <name type="common">Prickly pear cactus</name>
    <name type="synonym">Opuntia cardona</name>
    <dbReference type="NCBI Taxonomy" id="393608"/>
    <lineage>
        <taxon>Eukaryota</taxon>
        <taxon>Viridiplantae</taxon>
        <taxon>Streptophyta</taxon>
        <taxon>Embryophyta</taxon>
        <taxon>Tracheophyta</taxon>
        <taxon>Spermatophyta</taxon>
        <taxon>Magnoliopsida</taxon>
        <taxon>eudicotyledons</taxon>
        <taxon>Gunneridae</taxon>
        <taxon>Pentapetalae</taxon>
        <taxon>Caryophyllales</taxon>
        <taxon>Cactineae</taxon>
        <taxon>Cactaceae</taxon>
        <taxon>Opuntioideae</taxon>
        <taxon>Opuntia</taxon>
    </lineage>
</organism>
<dbReference type="AlphaFoldDB" id="A0A7C9E2Q3"/>
<sequence length="151" mass="16062">MPAWRSVSSSKSINDILIGWPPSVPESGSSSSPSSSSSSLPFSVTSTFFSSMLPSTSSLDNLLLVSSLSAATAAESLKLPPLLGDPPLVTSLNARSSAGTVSTPRRDLLLWELFMTTARLADVNDPLELDVKFDLGTSDDLAKYLVFGFWF</sequence>
<dbReference type="EMBL" id="GISG01184923">
    <property type="protein sequence ID" value="MBA4654823.1"/>
    <property type="molecule type" value="Transcribed_RNA"/>
</dbReference>
<name>A0A7C9E2Q3_OPUST</name>
<reference evidence="1" key="1">
    <citation type="journal article" date="2013" name="J. Plant Res.">
        <title>Effect of fungi and light on seed germination of three Opuntia species from semiarid lands of central Mexico.</title>
        <authorList>
            <person name="Delgado-Sanchez P."/>
            <person name="Jimenez-Bremont J.F."/>
            <person name="Guerrero-Gonzalez Mde L."/>
            <person name="Flores J."/>
        </authorList>
    </citation>
    <scope>NUCLEOTIDE SEQUENCE</scope>
    <source>
        <tissue evidence="1">Cladode</tissue>
    </source>
</reference>
<protein>
    <submittedName>
        <fullName evidence="1">Uncharacterized protein</fullName>
    </submittedName>
</protein>
<evidence type="ECO:0000313" key="1">
    <source>
        <dbReference type="EMBL" id="MBA4654823.1"/>
    </source>
</evidence>
<accession>A0A7C9E2Q3</accession>
<reference evidence="1" key="2">
    <citation type="submission" date="2020-07" db="EMBL/GenBank/DDBJ databases">
        <authorList>
            <person name="Vera ALvarez R."/>
            <person name="Arias-Moreno D.M."/>
            <person name="Jimenez-Jacinto V."/>
            <person name="Jimenez-Bremont J.F."/>
            <person name="Swaminathan K."/>
            <person name="Moose S.P."/>
            <person name="Guerrero-Gonzalez M.L."/>
            <person name="Marino-Ramirez L."/>
            <person name="Landsman D."/>
            <person name="Rodriguez-Kessler M."/>
            <person name="Delgado-Sanchez P."/>
        </authorList>
    </citation>
    <scope>NUCLEOTIDE SEQUENCE</scope>
    <source>
        <tissue evidence="1">Cladode</tissue>
    </source>
</reference>